<name>A0AAN8D2M8_9TELE</name>
<organism evidence="1 2">
    <name type="scientific">Champsocephalus esox</name>
    <name type="common">pike icefish</name>
    <dbReference type="NCBI Taxonomy" id="159716"/>
    <lineage>
        <taxon>Eukaryota</taxon>
        <taxon>Metazoa</taxon>
        <taxon>Chordata</taxon>
        <taxon>Craniata</taxon>
        <taxon>Vertebrata</taxon>
        <taxon>Euteleostomi</taxon>
        <taxon>Actinopterygii</taxon>
        <taxon>Neopterygii</taxon>
        <taxon>Teleostei</taxon>
        <taxon>Neoteleostei</taxon>
        <taxon>Acanthomorphata</taxon>
        <taxon>Eupercaria</taxon>
        <taxon>Perciformes</taxon>
        <taxon>Notothenioidei</taxon>
        <taxon>Channichthyidae</taxon>
        <taxon>Champsocephalus</taxon>
    </lineage>
</organism>
<sequence length="128" mass="14929">MGAEEKESELTSGCGKQVRQVNGKLLVNDGADYDSLFPTGEYYLDRNYDEVVKRLWIVHFIPAIWDALHQNHLHVSERRVFGATEAILHNLRNTRLFEAKIEKLYKQLVENDETQLKITTAAWAFWQH</sequence>
<gene>
    <name evidence="1" type="ORF">CesoFtcFv8_002403</name>
</gene>
<protein>
    <submittedName>
        <fullName evidence="1">Uncharacterized protein</fullName>
    </submittedName>
</protein>
<comment type="caution">
    <text evidence="1">The sequence shown here is derived from an EMBL/GenBank/DDBJ whole genome shotgun (WGS) entry which is preliminary data.</text>
</comment>
<accession>A0AAN8D2M8</accession>
<dbReference type="EMBL" id="JAULUE010002047">
    <property type="protein sequence ID" value="KAK5912543.1"/>
    <property type="molecule type" value="Genomic_DNA"/>
</dbReference>
<dbReference type="AlphaFoldDB" id="A0AAN8D2M8"/>
<keyword evidence="2" id="KW-1185">Reference proteome</keyword>
<evidence type="ECO:0000313" key="1">
    <source>
        <dbReference type="EMBL" id="KAK5912543.1"/>
    </source>
</evidence>
<proteinExistence type="predicted"/>
<dbReference type="Proteomes" id="UP001335648">
    <property type="component" value="Unassembled WGS sequence"/>
</dbReference>
<evidence type="ECO:0000313" key="2">
    <source>
        <dbReference type="Proteomes" id="UP001335648"/>
    </source>
</evidence>
<reference evidence="1 2" key="1">
    <citation type="journal article" date="2023" name="Mol. Biol. Evol.">
        <title>Genomics of Secondarily Temperate Adaptation in the Only Non-Antarctic Icefish.</title>
        <authorList>
            <person name="Rivera-Colon A.G."/>
            <person name="Rayamajhi N."/>
            <person name="Minhas B.F."/>
            <person name="Madrigal G."/>
            <person name="Bilyk K.T."/>
            <person name="Yoon V."/>
            <person name="Hune M."/>
            <person name="Gregory S."/>
            <person name="Cheng C.H.C."/>
            <person name="Catchen J.M."/>
        </authorList>
    </citation>
    <scope>NUCLEOTIDE SEQUENCE [LARGE SCALE GENOMIC DNA]</scope>
    <source>
        <strain evidence="1">JC2023a</strain>
    </source>
</reference>